<evidence type="ECO:0000256" key="2">
    <source>
        <dbReference type="ARBA" id="ARBA00010742"/>
    </source>
</evidence>
<sequence>MLVAASLIVAVGHYSGIGSPVGVSSPVSAASKSKFTIAWSHYTGWEPAEYARHAGILKKWADKYGIEIELKDPMKYTDSFTQYAGGQFDGVFVTNMDALTGPAIGGVDTTAIIIGDFSNGNDGIAVKNGTSVKDLKGRDAYLEAESVSQYALARALYKNSMKESDVRIRNTAEKDILGALEGSKNGAAVTWNPTLMTASQMKGVNIVFTSKEIPGEIIDMLVVRTNAPDALKKALTGAWYETMGIMSGKGTASKQAIAYMAQYAGNTVAEFNAQLATTAMFYSASDAAKFARSPELKKTMELVRTFSFDHGMYGVGAKSKNDVGIAFPDKTVMGNPKNVKLRFDATYMQLAAEGKL</sequence>
<accession>A0A1G2KY20</accession>
<name>A0A1G2KY20_9BACT</name>
<dbReference type="SUPFAM" id="SSF53850">
    <property type="entry name" value="Periplasmic binding protein-like II"/>
    <property type="match status" value="1"/>
</dbReference>
<evidence type="ECO:0000313" key="5">
    <source>
        <dbReference type="Proteomes" id="UP000177811"/>
    </source>
</evidence>
<evidence type="ECO:0000256" key="3">
    <source>
        <dbReference type="ARBA" id="ARBA00022729"/>
    </source>
</evidence>
<evidence type="ECO:0000313" key="4">
    <source>
        <dbReference type="EMBL" id="OHA03339.1"/>
    </source>
</evidence>
<comment type="caution">
    <text evidence="4">The sequence shown here is derived from an EMBL/GenBank/DDBJ whole genome shotgun (WGS) entry which is preliminary data.</text>
</comment>
<organism evidence="4 5">
    <name type="scientific">Candidatus Sungbacteria bacterium RIFCSPHIGHO2_02_FULL_51_29</name>
    <dbReference type="NCBI Taxonomy" id="1802273"/>
    <lineage>
        <taxon>Bacteria</taxon>
        <taxon>Candidatus Sungiibacteriota</taxon>
    </lineage>
</organism>
<proteinExistence type="inferred from homology"/>
<keyword evidence="4" id="KW-0808">Transferase</keyword>
<comment type="similarity">
    <text evidence="2">Belongs to the bacterial solute-binding protein SsuA/TauA family.</text>
</comment>
<dbReference type="InterPro" id="IPR017793">
    <property type="entry name" value="ABC_transptr_urea-assoc_sub-bd"/>
</dbReference>
<keyword evidence="3" id="KW-0732">Signal</keyword>
<protein>
    <submittedName>
        <fullName evidence="4">Lipid kinase</fullName>
    </submittedName>
</protein>
<dbReference type="AlphaFoldDB" id="A0A1G2KY20"/>
<reference evidence="4 5" key="1">
    <citation type="journal article" date="2016" name="Nat. Commun.">
        <title>Thousands of microbial genomes shed light on interconnected biogeochemical processes in an aquifer system.</title>
        <authorList>
            <person name="Anantharaman K."/>
            <person name="Brown C.T."/>
            <person name="Hug L.A."/>
            <person name="Sharon I."/>
            <person name="Castelle C.J."/>
            <person name="Probst A.J."/>
            <person name="Thomas B.C."/>
            <person name="Singh A."/>
            <person name="Wilkins M.J."/>
            <person name="Karaoz U."/>
            <person name="Brodie E.L."/>
            <person name="Williams K.H."/>
            <person name="Hubbard S.S."/>
            <person name="Banfield J.F."/>
        </authorList>
    </citation>
    <scope>NUCLEOTIDE SEQUENCE [LARGE SCALE GENOMIC DNA]</scope>
</reference>
<dbReference type="PANTHER" id="PTHR30024">
    <property type="entry name" value="ALIPHATIC SULFONATES-BINDING PROTEIN-RELATED"/>
    <property type="match status" value="1"/>
</dbReference>
<gene>
    <name evidence="4" type="ORF">A3C16_01480</name>
</gene>
<dbReference type="GO" id="GO:0016301">
    <property type="term" value="F:kinase activity"/>
    <property type="evidence" value="ECO:0007669"/>
    <property type="project" value="UniProtKB-KW"/>
</dbReference>
<dbReference type="EMBL" id="MHQL01000017">
    <property type="protein sequence ID" value="OHA03339.1"/>
    <property type="molecule type" value="Genomic_DNA"/>
</dbReference>
<dbReference type="PANTHER" id="PTHR30024:SF47">
    <property type="entry name" value="TAURINE-BINDING PERIPLASMIC PROTEIN"/>
    <property type="match status" value="1"/>
</dbReference>
<evidence type="ECO:0000256" key="1">
    <source>
        <dbReference type="ARBA" id="ARBA00004418"/>
    </source>
</evidence>
<comment type="subcellular location">
    <subcellularLocation>
        <location evidence="1">Periplasm</location>
    </subcellularLocation>
</comment>
<dbReference type="NCBIfam" id="TIGR03427">
    <property type="entry name" value="ABC_peri_uca"/>
    <property type="match status" value="1"/>
</dbReference>
<dbReference type="Gene3D" id="3.40.190.10">
    <property type="entry name" value="Periplasmic binding protein-like II"/>
    <property type="match status" value="2"/>
</dbReference>
<dbReference type="Proteomes" id="UP000177811">
    <property type="component" value="Unassembled WGS sequence"/>
</dbReference>
<keyword evidence="4" id="KW-0418">Kinase</keyword>
<dbReference type="GO" id="GO:0042597">
    <property type="term" value="C:periplasmic space"/>
    <property type="evidence" value="ECO:0007669"/>
    <property type="project" value="UniProtKB-SubCell"/>
</dbReference>